<dbReference type="EMBL" id="CP000259">
    <property type="protein sequence ID" value="ABF32780.1"/>
    <property type="molecule type" value="Genomic_DNA"/>
</dbReference>
<proteinExistence type="predicted"/>
<name>Q1JK43_STRPC</name>
<protein>
    <submittedName>
        <fullName evidence="1">Uncharacterized protein</fullName>
    </submittedName>
</protein>
<organism evidence="1 2">
    <name type="scientific">Streptococcus pyogenes serotype M12 (strain MGAS9429)</name>
    <dbReference type="NCBI Taxonomy" id="370551"/>
    <lineage>
        <taxon>Bacteria</taxon>
        <taxon>Bacillati</taxon>
        <taxon>Bacillota</taxon>
        <taxon>Bacilli</taxon>
        <taxon>Lactobacillales</taxon>
        <taxon>Streptococcaceae</taxon>
        <taxon>Streptococcus</taxon>
    </lineage>
</organism>
<sequence length="33" mass="3850">MIRIVPIYSVSISHSGTFCQKRDEKHLKKAFTK</sequence>
<accession>Q1JK43</accession>
<gene>
    <name evidence="1" type="ordered locus">MGAS9429_Spy1593</name>
</gene>
<dbReference type="AlphaFoldDB" id="Q1JK43"/>
<dbReference type="Proteomes" id="UP000002433">
    <property type="component" value="Chromosome"/>
</dbReference>
<evidence type="ECO:0000313" key="1">
    <source>
        <dbReference type="EMBL" id="ABF32780.1"/>
    </source>
</evidence>
<dbReference type="KEGG" id="spk:MGAS9429_Spy1593"/>
<dbReference type="HOGENOM" id="CLU_3384096_0_0_9"/>
<evidence type="ECO:0000313" key="2">
    <source>
        <dbReference type="Proteomes" id="UP000002433"/>
    </source>
</evidence>
<reference evidence="1 2" key="1">
    <citation type="journal article" date="2006" name="Proc. Natl. Acad. Sci. U.S.A.">
        <title>Molecular genetic anatomy of inter- and intraserotype variation in the human bacterial pathogen group A Streptococcus.</title>
        <authorList>
            <person name="Beres S.B."/>
            <person name="Richter E.W."/>
            <person name="Nagiec M.J."/>
            <person name="Sumby P."/>
            <person name="Porcella S.F."/>
            <person name="DeLeo F.R."/>
            <person name="Musser J.M."/>
        </authorList>
    </citation>
    <scope>NUCLEOTIDE SEQUENCE [LARGE SCALE GENOMIC DNA]</scope>
    <source>
        <strain evidence="1 2">MGAS9429</strain>
    </source>
</reference>